<feature type="transmembrane region" description="Helical" evidence="1">
    <location>
        <begin position="133"/>
        <end position="155"/>
    </location>
</feature>
<evidence type="ECO:0000256" key="1">
    <source>
        <dbReference type="SAM" id="Phobius"/>
    </source>
</evidence>
<dbReference type="EMBL" id="BAABHJ010000032">
    <property type="protein sequence ID" value="GAA4616098.1"/>
    <property type="molecule type" value="Genomic_DNA"/>
</dbReference>
<evidence type="ECO:0000313" key="3">
    <source>
        <dbReference type="Proteomes" id="UP001500212"/>
    </source>
</evidence>
<dbReference type="Proteomes" id="UP001500212">
    <property type="component" value="Unassembled WGS sequence"/>
</dbReference>
<dbReference type="RefSeq" id="WP_345364405.1">
    <property type="nucleotide sequence ID" value="NZ_BAABHJ010000032.1"/>
</dbReference>
<sequence length="166" mass="17726">MSMPPEPPELRRLTGRRRLPSPGAALVVLLIFVVPLALLTVGSVFAARRAVDAYRATHGGVPGVFTVERSTRRPKGGYVTTGSFASGDGAVRRSVTLDGNRRHPFDRRIPAELSSAHAGVAYPAKSHAWIGDAVTTLITGGLVLGGVLLPAPMLIGRIRRRRFRSA</sequence>
<keyword evidence="1" id="KW-1133">Transmembrane helix</keyword>
<keyword evidence="3" id="KW-1185">Reference proteome</keyword>
<comment type="caution">
    <text evidence="2">The sequence shown here is derived from an EMBL/GenBank/DDBJ whole genome shotgun (WGS) entry which is preliminary data.</text>
</comment>
<organism evidence="2 3">
    <name type="scientific">Actinoallomurus liliacearum</name>
    <dbReference type="NCBI Taxonomy" id="1080073"/>
    <lineage>
        <taxon>Bacteria</taxon>
        <taxon>Bacillati</taxon>
        <taxon>Actinomycetota</taxon>
        <taxon>Actinomycetes</taxon>
        <taxon>Streptosporangiales</taxon>
        <taxon>Thermomonosporaceae</taxon>
        <taxon>Actinoallomurus</taxon>
    </lineage>
</organism>
<gene>
    <name evidence="2" type="ORF">GCM10023195_71370</name>
</gene>
<keyword evidence="1" id="KW-0472">Membrane</keyword>
<reference evidence="3" key="1">
    <citation type="journal article" date="2019" name="Int. J. Syst. Evol. Microbiol.">
        <title>The Global Catalogue of Microorganisms (GCM) 10K type strain sequencing project: providing services to taxonomists for standard genome sequencing and annotation.</title>
        <authorList>
            <consortium name="The Broad Institute Genomics Platform"/>
            <consortium name="The Broad Institute Genome Sequencing Center for Infectious Disease"/>
            <person name="Wu L."/>
            <person name="Ma J."/>
        </authorList>
    </citation>
    <scope>NUCLEOTIDE SEQUENCE [LARGE SCALE GENOMIC DNA]</scope>
    <source>
        <strain evidence="3">JCM 17938</strain>
    </source>
</reference>
<keyword evidence="1" id="KW-0812">Transmembrane</keyword>
<proteinExistence type="predicted"/>
<accession>A0ABP8TYH9</accession>
<evidence type="ECO:0000313" key="2">
    <source>
        <dbReference type="EMBL" id="GAA4616098.1"/>
    </source>
</evidence>
<protein>
    <recommendedName>
        <fullName evidence="4">DUF3592 domain-containing protein</fullName>
    </recommendedName>
</protein>
<evidence type="ECO:0008006" key="4">
    <source>
        <dbReference type="Google" id="ProtNLM"/>
    </source>
</evidence>
<name>A0ABP8TYH9_9ACTN</name>